<dbReference type="EMBL" id="JAKJXO020000008">
    <property type="protein sequence ID" value="KAL1601587.1"/>
    <property type="molecule type" value="Genomic_DNA"/>
</dbReference>
<keyword evidence="4" id="KW-0560">Oxidoreductase</keyword>
<dbReference type="PRINTS" id="PR00420">
    <property type="entry name" value="RNGMNOXGNASE"/>
</dbReference>
<dbReference type="Gene3D" id="3.30.559.10">
    <property type="entry name" value="Chloramphenicol acetyltransferase-like domain"/>
    <property type="match status" value="2"/>
</dbReference>
<keyword evidence="3" id="KW-0274">FAD</keyword>
<dbReference type="PANTHER" id="PTHR47178:SF5">
    <property type="entry name" value="FAD-BINDING DOMAIN-CONTAINING PROTEIN"/>
    <property type="match status" value="1"/>
</dbReference>
<dbReference type="SUPFAM" id="SSF51905">
    <property type="entry name" value="FAD/NAD(P)-binding domain"/>
    <property type="match status" value="1"/>
</dbReference>
<feature type="domain" description="FAD-binding" evidence="6">
    <location>
        <begin position="469"/>
        <end position="808"/>
    </location>
</feature>
<name>A0ABR3RCD5_9PLEO</name>
<evidence type="ECO:0000313" key="8">
    <source>
        <dbReference type="Proteomes" id="UP001521785"/>
    </source>
</evidence>
<keyword evidence="8" id="KW-1185">Reference proteome</keyword>
<comment type="caution">
    <text evidence="7">The sequence shown here is derived from an EMBL/GenBank/DDBJ whole genome shotgun (WGS) entry which is preliminary data.</text>
</comment>
<organism evidence="7 8">
    <name type="scientific">Paraconiothyrium brasiliense</name>
    <dbReference type="NCBI Taxonomy" id="300254"/>
    <lineage>
        <taxon>Eukaryota</taxon>
        <taxon>Fungi</taxon>
        <taxon>Dikarya</taxon>
        <taxon>Ascomycota</taxon>
        <taxon>Pezizomycotina</taxon>
        <taxon>Dothideomycetes</taxon>
        <taxon>Pleosporomycetidae</taxon>
        <taxon>Pleosporales</taxon>
        <taxon>Massarineae</taxon>
        <taxon>Didymosphaeriaceae</taxon>
        <taxon>Paraconiothyrium</taxon>
    </lineage>
</organism>
<keyword evidence="5" id="KW-0503">Monooxygenase</keyword>
<gene>
    <name evidence="7" type="ORF">SLS60_006502</name>
</gene>
<protein>
    <recommendedName>
        <fullName evidence="6">FAD-binding domain-containing protein</fullName>
    </recommendedName>
</protein>
<evidence type="ECO:0000256" key="5">
    <source>
        <dbReference type="ARBA" id="ARBA00023033"/>
    </source>
</evidence>
<evidence type="ECO:0000256" key="2">
    <source>
        <dbReference type="ARBA" id="ARBA00022630"/>
    </source>
</evidence>
<evidence type="ECO:0000259" key="6">
    <source>
        <dbReference type="Pfam" id="PF01494"/>
    </source>
</evidence>
<evidence type="ECO:0000313" key="7">
    <source>
        <dbReference type="EMBL" id="KAL1601587.1"/>
    </source>
</evidence>
<evidence type="ECO:0000256" key="4">
    <source>
        <dbReference type="ARBA" id="ARBA00023002"/>
    </source>
</evidence>
<evidence type="ECO:0000256" key="1">
    <source>
        <dbReference type="ARBA" id="ARBA00001974"/>
    </source>
</evidence>
<dbReference type="Pfam" id="PF02458">
    <property type="entry name" value="Transferase"/>
    <property type="match status" value="1"/>
</dbReference>
<reference evidence="7 8" key="1">
    <citation type="submission" date="2024-02" db="EMBL/GenBank/DDBJ databases">
        <title>De novo assembly and annotation of 12 fungi associated with fruit tree decline syndrome in Ontario, Canada.</title>
        <authorList>
            <person name="Sulman M."/>
            <person name="Ellouze W."/>
            <person name="Ilyukhin E."/>
        </authorList>
    </citation>
    <scope>NUCLEOTIDE SEQUENCE [LARGE SCALE GENOMIC DNA]</scope>
    <source>
        <strain evidence="7 8">M42-189</strain>
    </source>
</reference>
<dbReference type="InterPro" id="IPR002938">
    <property type="entry name" value="FAD-bd"/>
</dbReference>
<comment type="cofactor">
    <cofactor evidence="1">
        <name>FAD</name>
        <dbReference type="ChEBI" id="CHEBI:57692"/>
    </cofactor>
</comment>
<dbReference type="InterPro" id="IPR036188">
    <property type="entry name" value="FAD/NAD-bd_sf"/>
</dbReference>
<dbReference type="Gene3D" id="3.50.50.60">
    <property type="entry name" value="FAD/NAD(P)-binding domain"/>
    <property type="match status" value="1"/>
</dbReference>
<keyword evidence="2" id="KW-0285">Flavoprotein</keyword>
<sequence>MTFLQYVLGAPPADPAVKTPHSAKEEDEIYPVHTFDDPGRIITTWTMRFNDVLDEDSLHESLSKLLEIGDWRKAGGRLRQKEKGNGQLEIYVPRTFTPERPALSFTSRTYDMAIEAHPVAAKFPNASERPELHPAPEEFREFAVPPGAPETVEHYLAGDIPMISLRVTSFNNGTLVGLAWPHILMDVMGQQALLRAWSLVLSGRLCEVPPMLGAREDALIEAANISKGPEEEYVLKPRVMKRWALVKVLMNYAWDIFWYRTVETRTIFLPKQAVSKLKLKAQSELATDEKLAEKPVVSEGDVLTAWTLRAVASALAQPRPITAVHAVNARLRLRSLVDAPGVFVQNMVVAAFTFMEHSIAIGPLGPIALLNRQQLVEQVTEAQVLANLQQLRKQPPGRVDPVSMICGNPDALLMPYTNWSRADLIHAVDFSTAVLREGESGPSRINSPGTIVNEKTSVRIMAQNTSPDPVLIIGAGVAGLILAQGLHLRSIPFRLFERHPRSHLAQGHRFRISKEAQTALNSVLPPQLQGLLQQTASVRDRFEPRYVDARRFDFPKPTPAGPESMPVDRTWIRSLTALGIDDAVEYEKEFVSYELQDDRVRVNFSDGSTARGLLLVGADGIKSRVRKQLQPARKLLDLERWIMWGRTPLTDSLKNHLPEDLLSWCMYLDHEANVQTVVEPMEWSRSVQQESNFRLPDLSDYIYWVICTAPSQYAESLPKTVEQKRLFLERVTEHWHPSLQCLLSAASHELSACVNVLSSKPDIELCSTTHTKQVTLVGDAAHAMSPMGGSGGDTAVQSAADLARTIAEEGVSVISIANFETRMVSRAKDKIEHSFRGGQKFWRGKEWTEYGEIDI</sequence>
<evidence type="ECO:0000256" key="3">
    <source>
        <dbReference type="ARBA" id="ARBA00022827"/>
    </source>
</evidence>
<dbReference type="InterPro" id="IPR023213">
    <property type="entry name" value="CAT-like_dom_sf"/>
</dbReference>
<dbReference type="PANTHER" id="PTHR47178">
    <property type="entry name" value="MONOOXYGENASE, FAD-BINDING"/>
    <property type="match status" value="1"/>
</dbReference>
<accession>A0ABR3RCD5</accession>
<proteinExistence type="predicted"/>
<dbReference type="Proteomes" id="UP001521785">
    <property type="component" value="Unassembled WGS sequence"/>
</dbReference>
<dbReference type="Pfam" id="PF01494">
    <property type="entry name" value="FAD_binding_3"/>
    <property type="match status" value="1"/>
</dbReference>